<feature type="transmembrane region" description="Helical" evidence="1">
    <location>
        <begin position="6"/>
        <end position="27"/>
    </location>
</feature>
<dbReference type="RefSeq" id="WP_223099393.1">
    <property type="nucleotide sequence ID" value="NZ_CP061913.1"/>
</dbReference>
<sequence length="226" mass="25178">MDSSVIVAGLVCIAAVFVLLVLAAVVSRRRERERRERLEVWAVQHRWQYVPRPVNEWWRRLPGHNKRGVSLALSGVVGGRAVSVAEYSYTTTSTTSGPDGSTSTSSQTHHFIVWVVRVRGSWPELSVHRRGAVSRFGRTLFGDRATALGYEPFDSAFRIRAARPETVRTVFGRDLVAEQLSGRLPEWSLYGGDLMVVESGRLAEPDGIPARFGPLVRVADLIENPR</sequence>
<accession>A0ABV5M4U3</accession>
<dbReference type="EMBL" id="JBHMCA010000023">
    <property type="protein sequence ID" value="MFB9443733.1"/>
    <property type="molecule type" value="Genomic_DNA"/>
</dbReference>
<keyword evidence="3" id="KW-1185">Reference proteome</keyword>
<protein>
    <recommendedName>
        <fullName evidence="4">Secreted protein</fullName>
    </recommendedName>
</protein>
<keyword evidence="1" id="KW-0472">Membrane</keyword>
<reference evidence="2 3" key="1">
    <citation type="submission" date="2024-09" db="EMBL/GenBank/DDBJ databases">
        <authorList>
            <person name="Sun Q."/>
            <person name="Mori K."/>
        </authorList>
    </citation>
    <scope>NUCLEOTIDE SEQUENCE [LARGE SCALE GENOMIC DNA]</scope>
    <source>
        <strain evidence="2 3">JCM 3307</strain>
    </source>
</reference>
<organism evidence="2 3">
    <name type="scientific">Dactylosporangium vinaceum</name>
    <dbReference type="NCBI Taxonomy" id="53362"/>
    <lineage>
        <taxon>Bacteria</taxon>
        <taxon>Bacillati</taxon>
        <taxon>Actinomycetota</taxon>
        <taxon>Actinomycetes</taxon>
        <taxon>Micromonosporales</taxon>
        <taxon>Micromonosporaceae</taxon>
        <taxon>Dactylosporangium</taxon>
    </lineage>
</organism>
<evidence type="ECO:0000256" key="1">
    <source>
        <dbReference type="SAM" id="Phobius"/>
    </source>
</evidence>
<name>A0ABV5M4U3_9ACTN</name>
<evidence type="ECO:0000313" key="2">
    <source>
        <dbReference type="EMBL" id="MFB9443733.1"/>
    </source>
</evidence>
<keyword evidence="1" id="KW-1133">Transmembrane helix</keyword>
<evidence type="ECO:0008006" key="4">
    <source>
        <dbReference type="Google" id="ProtNLM"/>
    </source>
</evidence>
<comment type="caution">
    <text evidence="2">The sequence shown here is derived from an EMBL/GenBank/DDBJ whole genome shotgun (WGS) entry which is preliminary data.</text>
</comment>
<gene>
    <name evidence="2" type="ORF">ACFFTR_11620</name>
</gene>
<dbReference type="Proteomes" id="UP001589608">
    <property type="component" value="Unassembled WGS sequence"/>
</dbReference>
<evidence type="ECO:0000313" key="3">
    <source>
        <dbReference type="Proteomes" id="UP001589608"/>
    </source>
</evidence>
<proteinExistence type="predicted"/>
<keyword evidence="1" id="KW-0812">Transmembrane</keyword>